<dbReference type="InterPro" id="IPR005821">
    <property type="entry name" value="Ion_trans_dom"/>
</dbReference>
<dbReference type="PANTHER" id="PTHR38483">
    <property type="entry name" value="CHROMOSOME 1, WHOLE GENOME SHOTGUN SEQUENCE"/>
    <property type="match status" value="1"/>
</dbReference>
<keyword evidence="2 6" id="KW-0812">Transmembrane</keyword>
<dbReference type="STRING" id="933084.A0A067Q8C9"/>
<keyword evidence="9" id="KW-1185">Reference proteome</keyword>
<feature type="transmembrane region" description="Helical" evidence="6">
    <location>
        <begin position="58"/>
        <end position="79"/>
    </location>
</feature>
<dbReference type="GO" id="GO:0016020">
    <property type="term" value="C:membrane"/>
    <property type="evidence" value="ECO:0007669"/>
    <property type="project" value="UniProtKB-SubCell"/>
</dbReference>
<dbReference type="InterPro" id="IPR027359">
    <property type="entry name" value="Volt_channel_dom_sf"/>
</dbReference>
<evidence type="ECO:0000256" key="2">
    <source>
        <dbReference type="ARBA" id="ARBA00022692"/>
    </source>
</evidence>
<feature type="compositionally biased region" description="Basic and acidic residues" evidence="5">
    <location>
        <begin position="225"/>
        <end position="238"/>
    </location>
</feature>
<reference evidence="9" key="1">
    <citation type="journal article" date="2014" name="Proc. Natl. Acad. Sci. U.S.A.">
        <title>Extensive sampling of basidiomycete genomes demonstrates inadequacy of the white-rot/brown-rot paradigm for wood decay fungi.</title>
        <authorList>
            <person name="Riley R."/>
            <person name="Salamov A.A."/>
            <person name="Brown D.W."/>
            <person name="Nagy L.G."/>
            <person name="Floudas D."/>
            <person name="Held B.W."/>
            <person name="Levasseur A."/>
            <person name="Lombard V."/>
            <person name="Morin E."/>
            <person name="Otillar R."/>
            <person name="Lindquist E.A."/>
            <person name="Sun H."/>
            <person name="LaButti K.M."/>
            <person name="Schmutz J."/>
            <person name="Jabbour D."/>
            <person name="Luo H."/>
            <person name="Baker S.E."/>
            <person name="Pisabarro A.G."/>
            <person name="Walton J.D."/>
            <person name="Blanchette R.A."/>
            <person name="Henrissat B."/>
            <person name="Martin F."/>
            <person name="Cullen D."/>
            <person name="Hibbett D.S."/>
            <person name="Grigoriev I.V."/>
        </authorList>
    </citation>
    <scope>NUCLEOTIDE SEQUENCE [LARGE SCALE GENOMIC DNA]</scope>
    <source>
        <strain evidence="9">MUCL 33604</strain>
    </source>
</reference>
<accession>A0A067Q8C9</accession>
<keyword evidence="4 6" id="KW-0472">Membrane</keyword>
<evidence type="ECO:0000256" key="4">
    <source>
        <dbReference type="ARBA" id="ARBA00023136"/>
    </source>
</evidence>
<comment type="subcellular location">
    <subcellularLocation>
        <location evidence="1">Membrane</location>
        <topology evidence="1">Multi-pass membrane protein</topology>
    </subcellularLocation>
</comment>
<evidence type="ECO:0000256" key="1">
    <source>
        <dbReference type="ARBA" id="ARBA00004141"/>
    </source>
</evidence>
<dbReference type="Pfam" id="PF00520">
    <property type="entry name" value="Ion_trans"/>
    <property type="match status" value="1"/>
</dbReference>
<dbReference type="AlphaFoldDB" id="A0A067Q8C9"/>
<proteinExistence type="predicted"/>
<evidence type="ECO:0000256" key="5">
    <source>
        <dbReference type="SAM" id="MobiDB-lite"/>
    </source>
</evidence>
<feature type="compositionally biased region" description="Acidic residues" evidence="5">
    <location>
        <begin position="247"/>
        <end position="257"/>
    </location>
</feature>
<dbReference type="OrthoDB" id="429183at2759"/>
<evidence type="ECO:0000313" key="9">
    <source>
        <dbReference type="Proteomes" id="UP000027265"/>
    </source>
</evidence>
<evidence type="ECO:0000313" key="8">
    <source>
        <dbReference type="EMBL" id="KDQ63303.1"/>
    </source>
</evidence>
<dbReference type="Gene3D" id="1.20.120.350">
    <property type="entry name" value="Voltage-gated potassium channels. Chain C"/>
    <property type="match status" value="1"/>
</dbReference>
<evidence type="ECO:0000256" key="3">
    <source>
        <dbReference type="ARBA" id="ARBA00022989"/>
    </source>
</evidence>
<feature type="region of interest" description="Disordered" evidence="5">
    <location>
        <begin position="218"/>
        <end position="257"/>
    </location>
</feature>
<dbReference type="EMBL" id="KL197710">
    <property type="protein sequence ID" value="KDQ63303.1"/>
    <property type="molecule type" value="Genomic_DNA"/>
</dbReference>
<organism evidence="8 9">
    <name type="scientific">Jaapia argillacea MUCL 33604</name>
    <dbReference type="NCBI Taxonomy" id="933084"/>
    <lineage>
        <taxon>Eukaryota</taxon>
        <taxon>Fungi</taxon>
        <taxon>Dikarya</taxon>
        <taxon>Basidiomycota</taxon>
        <taxon>Agaricomycotina</taxon>
        <taxon>Agaricomycetes</taxon>
        <taxon>Agaricomycetidae</taxon>
        <taxon>Jaapiales</taxon>
        <taxon>Jaapiaceae</taxon>
        <taxon>Jaapia</taxon>
    </lineage>
</organism>
<dbReference type="InParanoid" id="A0A067Q8C9"/>
<feature type="transmembrane region" description="Helical" evidence="6">
    <location>
        <begin position="120"/>
        <end position="140"/>
    </location>
</feature>
<feature type="domain" description="Ion transport" evidence="7">
    <location>
        <begin position="59"/>
        <end position="146"/>
    </location>
</feature>
<dbReference type="SUPFAM" id="SSF81324">
    <property type="entry name" value="Voltage-gated potassium channels"/>
    <property type="match status" value="1"/>
</dbReference>
<gene>
    <name evidence="8" type="ORF">JAAARDRAFT_29321</name>
</gene>
<dbReference type="PANTHER" id="PTHR38483:SF1">
    <property type="entry name" value="ION TRANSPORT DOMAIN-CONTAINING PROTEIN"/>
    <property type="match status" value="1"/>
</dbReference>
<name>A0A067Q8C9_9AGAM</name>
<evidence type="ECO:0000256" key="6">
    <source>
        <dbReference type="SAM" id="Phobius"/>
    </source>
</evidence>
<evidence type="ECO:0000259" key="7">
    <source>
        <dbReference type="Pfam" id="PF00520"/>
    </source>
</evidence>
<feature type="transmembrane region" description="Helical" evidence="6">
    <location>
        <begin position="85"/>
        <end position="108"/>
    </location>
</feature>
<keyword evidence="3 6" id="KW-1133">Transmembrane helix</keyword>
<protein>
    <recommendedName>
        <fullName evidence="7">Ion transport domain-containing protein</fullName>
    </recommendedName>
</protein>
<dbReference type="HOGENOM" id="CLU_086440_1_0_1"/>
<sequence length="257" mass="28904">MASLHDEMLDDLEAGETDRLHNPDRSNPPMPEPSRSIYAMTREEIVKGIANRFVHSRVYIVLYLAMAALSVTTVVLSMTDGCPGLAFFILEIIINVSMICEVGVRFVAFGRQFWKSPWNVFDLILTLFCAITLLVIAFAGCGTTSKEEELLDTFLLIARNVLQFGRLAAIMRQSGQSIFSQPKRIDLSTARRAGYDLDIDMPDDEPLIGARPILFDAHDEDDEELERRREPPKPEDMPRAVQAALERDDEDVWASLG</sequence>
<dbReference type="Proteomes" id="UP000027265">
    <property type="component" value="Unassembled WGS sequence"/>
</dbReference>
<dbReference type="GO" id="GO:0005216">
    <property type="term" value="F:monoatomic ion channel activity"/>
    <property type="evidence" value="ECO:0007669"/>
    <property type="project" value="InterPro"/>
</dbReference>